<dbReference type="HOGENOM" id="CLU_475530_0_0_6"/>
<dbReference type="GO" id="GO:0000270">
    <property type="term" value="P:peptidoglycan metabolic process"/>
    <property type="evidence" value="ECO:0007669"/>
    <property type="project" value="InterPro"/>
</dbReference>
<dbReference type="PROSITE" id="PS00922">
    <property type="entry name" value="TRANSGLYCOSYLASE"/>
    <property type="match status" value="1"/>
</dbReference>
<evidence type="ECO:0000256" key="1">
    <source>
        <dbReference type="ARBA" id="ARBA00007734"/>
    </source>
</evidence>
<reference evidence="4 5" key="1">
    <citation type="journal article" date="2013" name="Genome Announc.">
        <title>Genome Sequence of the Obligate Gammaproteobacterial Methanotroph Methylomicrobium album Strain BG8.</title>
        <authorList>
            <person name="Kits K.D."/>
            <person name="Kalyuzhnaya M.G."/>
            <person name="Klotz M.G."/>
            <person name="Jetten M.S."/>
            <person name="Op den Camp H.J."/>
            <person name="Vuilleumier S."/>
            <person name="Bringel F."/>
            <person name="Dispirito A.A."/>
            <person name="Murrell J.C."/>
            <person name="Bruce D."/>
            <person name="Cheng J.F."/>
            <person name="Copeland A."/>
            <person name="Goodwin L."/>
            <person name="Hauser L."/>
            <person name="Lajus A."/>
            <person name="Land M.L."/>
            <person name="Lapidus A."/>
            <person name="Lucas S."/>
            <person name="Medigue C."/>
            <person name="Pitluck S."/>
            <person name="Woyke T."/>
            <person name="Zeytun A."/>
            <person name="Stein L.Y."/>
        </authorList>
    </citation>
    <scope>NUCLEOTIDE SEQUENCE [LARGE SCALE GENOMIC DNA]</scope>
    <source>
        <strain evidence="4 5">BG8</strain>
    </source>
</reference>
<keyword evidence="5" id="KW-1185">Reference proteome</keyword>
<feature type="region of interest" description="Disordered" evidence="2">
    <location>
        <begin position="214"/>
        <end position="234"/>
    </location>
</feature>
<dbReference type="EMBL" id="CM001475">
    <property type="protein sequence ID" value="EIC29070.1"/>
    <property type="molecule type" value="Genomic_DNA"/>
</dbReference>
<evidence type="ECO:0000259" key="3">
    <source>
        <dbReference type="Pfam" id="PF01464"/>
    </source>
</evidence>
<dbReference type="InterPro" id="IPR000189">
    <property type="entry name" value="Transglyc_AS"/>
</dbReference>
<dbReference type="Proteomes" id="UP000005090">
    <property type="component" value="Chromosome"/>
</dbReference>
<dbReference type="SUPFAM" id="SSF53955">
    <property type="entry name" value="Lysozyme-like"/>
    <property type="match status" value="1"/>
</dbReference>
<dbReference type="InterPro" id="IPR023346">
    <property type="entry name" value="Lysozyme-like_dom_sf"/>
</dbReference>
<accession>H8GIP3</accession>
<dbReference type="Pfam" id="PF01464">
    <property type="entry name" value="SLT"/>
    <property type="match status" value="1"/>
</dbReference>
<dbReference type="Gene3D" id="1.10.530.10">
    <property type="match status" value="1"/>
</dbReference>
<evidence type="ECO:0000313" key="4">
    <source>
        <dbReference type="EMBL" id="EIC29070.1"/>
    </source>
</evidence>
<evidence type="ECO:0000313" key="5">
    <source>
        <dbReference type="Proteomes" id="UP000005090"/>
    </source>
</evidence>
<dbReference type="GO" id="GO:0016020">
    <property type="term" value="C:membrane"/>
    <property type="evidence" value="ECO:0007669"/>
    <property type="project" value="InterPro"/>
</dbReference>
<dbReference type="InterPro" id="IPR008258">
    <property type="entry name" value="Transglycosylase_SLT_dom_1"/>
</dbReference>
<dbReference type="RefSeq" id="WP_005370671.1">
    <property type="nucleotide sequence ID" value="NZ_CM001475.1"/>
</dbReference>
<organism evidence="4 5">
    <name type="scientific">Methylomicrobium album BG8</name>
    <dbReference type="NCBI Taxonomy" id="686340"/>
    <lineage>
        <taxon>Bacteria</taxon>
        <taxon>Pseudomonadati</taxon>
        <taxon>Pseudomonadota</taxon>
        <taxon>Gammaproteobacteria</taxon>
        <taxon>Methylococcales</taxon>
        <taxon>Methylococcaceae</taxon>
        <taxon>Methylomicrobium</taxon>
    </lineage>
</organism>
<proteinExistence type="inferred from homology"/>
<gene>
    <name evidence="4" type="ORF">Metal_1270</name>
</gene>
<feature type="domain" description="Transglycosylase SLT" evidence="3">
    <location>
        <begin position="297"/>
        <end position="393"/>
    </location>
</feature>
<dbReference type="CDD" id="cd16894">
    <property type="entry name" value="MltD-like"/>
    <property type="match status" value="1"/>
</dbReference>
<dbReference type="PANTHER" id="PTHR37423:SF2">
    <property type="entry name" value="MEMBRANE-BOUND LYTIC MUREIN TRANSGLYCOSYLASE C"/>
    <property type="match status" value="1"/>
</dbReference>
<comment type="similarity">
    <text evidence="1">Belongs to the transglycosylase Slt family.</text>
</comment>
<sequence>MRYFMEVLTLVIGVTLAGPVPEAAAAFDTAKHKRPYARMTVAGPDDVWARIRSGMGILRPAAADQAAVRSGSSAVVLKKRKHRGGGRYLRSSFEALPQTELVSDDSESSRPKFAPPRYTALGMKLLGAKGSQDNEADCVPFAAKRRHGNVLVADSETALRAWKEQTRIGEPHLDFRRQPALGSTDRLTGRLNGFKASARLSWRLSTEEGTVKTASRCAKSRSFAPGPGSRQPERNANRLEKQALPAGHPGEQAAIDPRIDKFIDVYTRNPDFLYRVGERARPYLYHIVEELSRYRLPLELALLPIVESAYRPTAESPKNAKGLWQFIPGTGIDYDLTQSRDYDERLDIQKSTQAAIRFLSGLYRHFNGDWLLALAAYNAGQAAVDNAVGRNRAAGLPADFWSLNLPRETKEYVPRLLALSAIFARPAHFDVRLPSVKNEPYFVKVKIDDAFEVNYLAEKKIAAIAGLADMPPDRFRRLNPGYLGTVLPRRHAYVFLLPSDNAVRLRRRLAGLSRNAVFAAEKPAANTGSYAPASLLAGDSAVGSSSGHPKFAVPFLLLDEDGEQRLPAEAGGF</sequence>
<dbReference type="AlphaFoldDB" id="H8GIP3"/>
<dbReference type="eggNOG" id="COG0741">
    <property type="taxonomic scope" value="Bacteria"/>
</dbReference>
<evidence type="ECO:0000256" key="2">
    <source>
        <dbReference type="SAM" id="MobiDB-lite"/>
    </source>
</evidence>
<protein>
    <submittedName>
        <fullName evidence="4">Soluble lytic murein transglycosylase-like protein</fullName>
    </submittedName>
</protein>
<dbReference type="PANTHER" id="PTHR37423">
    <property type="entry name" value="SOLUBLE LYTIC MUREIN TRANSGLYCOSYLASE-RELATED"/>
    <property type="match status" value="1"/>
</dbReference>
<dbReference type="STRING" id="686340.Metal_1270"/>
<name>H8GIP3_METAL</name>
<dbReference type="GO" id="GO:0008933">
    <property type="term" value="F:peptidoglycan lytic transglycosylase activity"/>
    <property type="evidence" value="ECO:0007669"/>
    <property type="project" value="InterPro"/>
</dbReference>